<dbReference type="Pfam" id="PF14316">
    <property type="entry name" value="DUF4381"/>
    <property type="match status" value="1"/>
</dbReference>
<keyword evidence="1" id="KW-0812">Transmembrane</keyword>
<dbReference type="InterPro" id="IPR025489">
    <property type="entry name" value="DUF4381"/>
</dbReference>
<protein>
    <submittedName>
        <fullName evidence="2">Uncharacterized protein DUF4381</fullName>
    </submittedName>
</protein>
<dbReference type="OrthoDB" id="283083at2"/>
<proteinExistence type="predicted"/>
<keyword evidence="1" id="KW-0472">Membrane</keyword>
<dbReference type="Proteomes" id="UP000271700">
    <property type="component" value="Unassembled WGS sequence"/>
</dbReference>
<evidence type="ECO:0000313" key="3">
    <source>
        <dbReference type="Proteomes" id="UP000271700"/>
    </source>
</evidence>
<sequence length="157" mass="17660">MSIDTTGKSLVDLLDMLEPAPKPETISMMPQTWGWVVVAVILLAFFSVATVLILRHRRANAYRRYALAELASPGISVAKVAEILRRTALAAYPREQVAGIHGEDWLSFLSQTIDRKSLNSEVFRALVEAPYKDIPPNPAVTQLARHWVKAHKPYRRK</sequence>
<accession>A0A498A4D8</accession>
<evidence type="ECO:0000256" key="1">
    <source>
        <dbReference type="SAM" id="Phobius"/>
    </source>
</evidence>
<dbReference type="RefSeq" id="WP_010440239.1">
    <property type="nucleotide sequence ID" value="NZ_AEYW01000006.1"/>
</dbReference>
<feature type="transmembrane region" description="Helical" evidence="1">
    <location>
        <begin position="33"/>
        <end position="54"/>
    </location>
</feature>
<gene>
    <name evidence="2" type="ORF">CLV75_0655</name>
</gene>
<dbReference type="STRING" id="981384.GCA_000192475_03326"/>
<organism evidence="2 3">
    <name type="scientific">Ruegeria conchae</name>
    <dbReference type="NCBI Taxonomy" id="981384"/>
    <lineage>
        <taxon>Bacteria</taxon>
        <taxon>Pseudomonadati</taxon>
        <taxon>Pseudomonadota</taxon>
        <taxon>Alphaproteobacteria</taxon>
        <taxon>Rhodobacterales</taxon>
        <taxon>Roseobacteraceae</taxon>
        <taxon>Ruegeria</taxon>
    </lineage>
</organism>
<keyword evidence="3" id="KW-1185">Reference proteome</keyword>
<comment type="caution">
    <text evidence="2">The sequence shown here is derived from an EMBL/GenBank/DDBJ whole genome shotgun (WGS) entry which is preliminary data.</text>
</comment>
<keyword evidence="1" id="KW-1133">Transmembrane helix</keyword>
<dbReference type="AlphaFoldDB" id="A0A498A4D8"/>
<name>A0A498A4D8_9RHOB</name>
<evidence type="ECO:0000313" key="2">
    <source>
        <dbReference type="EMBL" id="RLK10676.1"/>
    </source>
</evidence>
<dbReference type="EMBL" id="RCCT01000001">
    <property type="protein sequence ID" value="RLK10676.1"/>
    <property type="molecule type" value="Genomic_DNA"/>
</dbReference>
<reference evidence="2 3" key="1">
    <citation type="submission" date="2018-10" db="EMBL/GenBank/DDBJ databases">
        <title>Genomic Encyclopedia of Archaeal and Bacterial Type Strains, Phase II (KMG-II): from individual species to whole genera.</title>
        <authorList>
            <person name="Goeker M."/>
        </authorList>
    </citation>
    <scope>NUCLEOTIDE SEQUENCE [LARGE SCALE GENOMIC DNA]</scope>
    <source>
        <strain evidence="2 3">DSM 29317</strain>
    </source>
</reference>